<evidence type="ECO:0000313" key="2">
    <source>
        <dbReference type="EMBL" id="MFD1945911.1"/>
    </source>
</evidence>
<keyword evidence="1" id="KW-0472">Membrane</keyword>
<name>A0ABW4TLI0_9ACTN</name>
<accession>A0ABW4TLI0</accession>
<dbReference type="Proteomes" id="UP001597351">
    <property type="component" value="Unassembled WGS sequence"/>
</dbReference>
<keyword evidence="3" id="KW-1185">Reference proteome</keyword>
<dbReference type="EMBL" id="JBHUGD010000001">
    <property type="protein sequence ID" value="MFD1945911.1"/>
    <property type="molecule type" value="Genomic_DNA"/>
</dbReference>
<feature type="transmembrane region" description="Helical" evidence="1">
    <location>
        <begin position="26"/>
        <end position="42"/>
    </location>
</feature>
<keyword evidence="1" id="KW-0812">Transmembrane</keyword>
<dbReference type="InterPro" id="IPR021214">
    <property type="entry name" value="DUF2568"/>
</dbReference>
<dbReference type="RefSeq" id="WP_343915176.1">
    <property type="nucleotide sequence ID" value="NZ_BAAAJT010000002.1"/>
</dbReference>
<comment type="caution">
    <text evidence="2">The sequence shown here is derived from an EMBL/GenBank/DDBJ whole genome shotgun (WGS) entry which is preliminary data.</text>
</comment>
<feature type="transmembrane region" description="Helical" evidence="1">
    <location>
        <begin position="77"/>
        <end position="99"/>
    </location>
</feature>
<organism evidence="2 3">
    <name type="scientific">Nocardioides aestuarii</name>
    <dbReference type="NCBI Taxonomy" id="252231"/>
    <lineage>
        <taxon>Bacteria</taxon>
        <taxon>Bacillati</taxon>
        <taxon>Actinomycetota</taxon>
        <taxon>Actinomycetes</taxon>
        <taxon>Propionibacteriales</taxon>
        <taxon>Nocardioidaceae</taxon>
        <taxon>Nocardioides</taxon>
    </lineage>
</organism>
<dbReference type="Pfam" id="PF10823">
    <property type="entry name" value="DUF2568"/>
    <property type="match status" value="1"/>
</dbReference>
<proteinExistence type="predicted"/>
<keyword evidence="1" id="KW-1133">Transmembrane helix</keyword>
<gene>
    <name evidence="2" type="ORF">ACFSDE_03850</name>
</gene>
<evidence type="ECO:0000313" key="3">
    <source>
        <dbReference type="Proteomes" id="UP001597351"/>
    </source>
</evidence>
<feature type="transmembrane region" description="Helical" evidence="1">
    <location>
        <begin position="54"/>
        <end position="71"/>
    </location>
</feature>
<reference evidence="3" key="1">
    <citation type="journal article" date="2019" name="Int. J. Syst. Evol. Microbiol.">
        <title>The Global Catalogue of Microorganisms (GCM) 10K type strain sequencing project: providing services to taxonomists for standard genome sequencing and annotation.</title>
        <authorList>
            <consortium name="The Broad Institute Genomics Platform"/>
            <consortium name="The Broad Institute Genome Sequencing Center for Infectious Disease"/>
            <person name="Wu L."/>
            <person name="Ma J."/>
        </authorList>
    </citation>
    <scope>NUCLEOTIDE SEQUENCE [LARGE SCALE GENOMIC DNA]</scope>
    <source>
        <strain evidence="3">CGMCC 1.12477</strain>
    </source>
</reference>
<evidence type="ECO:0000256" key="1">
    <source>
        <dbReference type="SAM" id="Phobius"/>
    </source>
</evidence>
<protein>
    <submittedName>
        <fullName evidence="2">DUF2568 domain-containing protein</fullName>
    </submittedName>
</protein>
<sequence>MGWTVLALVFLDEVLAVVALGYAWGLLAAVVGVAVWGIFASPKAPLGNAVTRPVAKVVVFGAASAGLWLAGHEVLAVALLVFSVVVNALALLPGVRALAVGATG</sequence>